<organism evidence="1 2">
    <name type="scientific">Marivirga tractuosa (strain ATCC 23168 / DSM 4126 / NBRC 15989 / NCIMB 1408 / VKM B-1430 / H-43)</name>
    <name type="common">Microscilla tractuosa</name>
    <name type="synonym">Flexibacter tractuosus</name>
    <dbReference type="NCBI Taxonomy" id="643867"/>
    <lineage>
        <taxon>Bacteria</taxon>
        <taxon>Pseudomonadati</taxon>
        <taxon>Bacteroidota</taxon>
        <taxon>Cytophagia</taxon>
        <taxon>Cytophagales</taxon>
        <taxon>Marivirgaceae</taxon>
        <taxon>Marivirga</taxon>
    </lineage>
</organism>
<dbReference type="HOGENOM" id="CLU_1729205_0_0_10"/>
<dbReference type="RefSeq" id="WP_013452627.1">
    <property type="nucleotide sequence ID" value="NC_014759.1"/>
</dbReference>
<dbReference type="KEGG" id="mtt:Ftrac_0471"/>
<protein>
    <submittedName>
        <fullName evidence="1">Uncharacterized protein</fullName>
    </submittedName>
</protein>
<reference evidence="1 2" key="1">
    <citation type="journal article" date="2011" name="Stand. Genomic Sci.">
        <title>Complete genome sequence of Marivirga tractuosa type strain (H-43).</title>
        <authorList>
            <person name="Pagani I."/>
            <person name="Chertkov O."/>
            <person name="Lapidus A."/>
            <person name="Lucas S."/>
            <person name="Del Rio T.G."/>
            <person name="Tice H."/>
            <person name="Copeland A."/>
            <person name="Cheng J.F."/>
            <person name="Nolan M."/>
            <person name="Saunders E."/>
            <person name="Pitluck S."/>
            <person name="Held B."/>
            <person name="Goodwin L."/>
            <person name="Liolios K."/>
            <person name="Ovchinikova G."/>
            <person name="Ivanova N."/>
            <person name="Mavromatis K."/>
            <person name="Pati A."/>
            <person name="Chen A."/>
            <person name="Palaniappan K."/>
            <person name="Land M."/>
            <person name="Hauser L."/>
            <person name="Jeffries C.D."/>
            <person name="Detter J.C."/>
            <person name="Han C."/>
            <person name="Tapia R."/>
            <person name="Ngatchou-Djao O.D."/>
            <person name="Rohde M."/>
            <person name="Goker M."/>
            <person name="Spring S."/>
            <person name="Sikorski J."/>
            <person name="Woyke T."/>
            <person name="Bristow J."/>
            <person name="Eisen J.A."/>
            <person name="Markowitz V."/>
            <person name="Hugenholtz P."/>
            <person name="Klenk H.P."/>
            <person name="Kyrpides N.C."/>
        </authorList>
    </citation>
    <scope>NUCLEOTIDE SEQUENCE [LARGE SCALE GENOMIC DNA]</scope>
    <source>
        <strain evidence="2">ATCC 23168 / DSM 4126 / NBRC 15989 / NCIMB 1408 / VKM B-1430 / H-43</strain>
    </source>
</reference>
<proteinExistence type="predicted"/>
<name>E4TP73_MARTH</name>
<dbReference type="eggNOG" id="ENOG5033KIT">
    <property type="taxonomic scope" value="Bacteria"/>
</dbReference>
<dbReference type="STRING" id="643867.Ftrac_0471"/>
<dbReference type="EMBL" id="CP002349">
    <property type="protein sequence ID" value="ADR20476.1"/>
    <property type="molecule type" value="Genomic_DNA"/>
</dbReference>
<accession>E4TP73</accession>
<evidence type="ECO:0000313" key="1">
    <source>
        <dbReference type="EMBL" id="ADR20476.1"/>
    </source>
</evidence>
<dbReference type="Proteomes" id="UP000008720">
    <property type="component" value="Chromosome"/>
</dbReference>
<evidence type="ECO:0000313" key="2">
    <source>
        <dbReference type="Proteomes" id="UP000008720"/>
    </source>
</evidence>
<sequence>MKYFLILILSITPLQLFSQDDPSAQNESELKKNSIHASIGTVILYSTINCYYDRVIFEMGRNKKTLGLLRLGYGWFGGIENDGQQYMLQSGIQREYFEGLLGFSIRPQDGDEALKPAISVGFRWQKPNKSFLFRTGIAYPESLYLGVGFAF</sequence>
<dbReference type="AlphaFoldDB" id="E4TP73"/>
<dbReference type="OrthoDB" id="1467833at2"/>
<keyword evidence="2" id="KW-1185">Reference proteome</keyword>
<gene>
    <name evidence="1" type="ordered locus">Ftrac_0471</name>
</gene>